<dbReference type="InterPro" id="IPR029358">
    <property type="entry name" value="CFAP96"/>
</dbReference>
<gene>
    <name evidence="7" type="ORF">BLNAU_10033</name>
</gene>
<dbReference type="PANTHER" id="PTHR31144">
    <property type="entry name" value="UPF0602 PROTEIN C4ORF47"/>
    <property type="match status" value="1"/>
</dbReference>
<keyword evidence="2" id="KW-0963">Cytoplasm</keyword>
<evidence type="ECO:0000313" key="8">
    <source>
        <dbReference type="Proteomes" id="UP001281761"/>
    </source>
</evidence>
<evidence type="ECO:0000256" key="1">
    <source>
        <dbReference type="ARBA" id="ARBA00004300"/>
    </source>
</evidence>
<feature type="region of interest" description="Disordered" evidence="6">
    <location>
        <begin position="1"/>
        <end position="24"/>
    </location>
</feature>
<feature type="region of interest" description="Disordered" evidence="6">
    <location>
        <begin position="75"/>
        <end position="291"/>
    </location>
</feature>
<feature type="compositionally biased region" description="Basic and acidic residues" evidence="6">
    <location>
        <begin position="166"/>
        <end position="179"/>
    </location>
</feature>
<name>A0ABQ9XUE0_9EUKA</name>
<evidence type="ECO:0000256" key="2">
    <source>
        <dbReference type="ARBA" id="ARBA00022490"/>
    </source>
</evidence>
<evidence type="ECO:0000256" key="6">
    <source>
        <dbReference type="SAM" id="MobiDB-lite"/>
    </source>
</evidence>
<evidence type="ECO:0000313" key="7">
    <source>
        <dbReference type="EMBL" id="KAK2955102.1"/>
    </source>
</evidence>
<sequence>MSRPSSTSNAPRRKSPKKPEFTALSPYLGVGEPYIERPDALLVDSRFKGKQMIANPPKKGNSTIGEFLSLATTEPYETKPRLTKNDVRSTSPKPFITRSAPKTGQLAVFSSPEYIPEPEVRKTRSTSASPRAQRGIFTSPPRRGGSGTPGTTIGGFKYEYIPEPYGGDRNKLKKMKDPRPPPTPFLSRSTPLSNFDNSVYSPVAVNRTRTRAERRRERQEKAKREELGKRPPFRASSPGTKSLMGTFSPFPEYIPGDNDQPRRPRTVSGGTSRVFRPSGTAHVFRSEKTGV</sequence>
<feature type="compositionally biased region" description="Basic and acidic residues" evidence="6">
    <location>
        <begin position="76"/>
        <end position="87"/>
    </location>
</feature>
<feature type="compositionally biased region" description="Polar residues" evidence="6">
    <location>
        <begin position="186"/>
        <end position="200"/>
    </location>
</feature>
<comment type="subcellular location">
    <subcellularLocation>
        <location evidence="1">Cytoplasm</location>
        <location evidence="1">Cytoskeleton</location>
        <location evidence="1">Microtubule organizing center</location>
        <location evidence="1">Centrosome</location>
    </subcellularLocation>
</comment>
<evidence type="ECO:0000256" key="4">
    <source>
        <dbReference type="ARBA" id="ARBA00035656"/>
    </source>
</evidence>
<protein>
    <recommendedName>
        <fullName evidence="5">Cilia-and flagella-associated protein 96</fullName>
    </recommendedName>
</protein>
<dbReference type="PANTHER" id="PTHR31144:SF1">
    <property type="entry name" value="UPF0602 PROTEIN C4ORF47"/>
    <property type="match status" value="1"/>
</dbReference>
<evidence type="ECO:0000256" key="3">
    <source>
        <dbReference type="ARBA" id="ARBA00023212"/>
    </source>
</evidence>
<dbReference type="EMBL" id="JARBJD010000071">
    <property type="protein sequence ID" value="KAK2955102.1"/>
    <property type="molecule type" value="Genomic_DNA"/>
</dbReference>
<comment type="similarity">
    <text evidence="4">Belongs to the CFAP96 family.</text>
</comment>
<organism evidence="7 8">
    <name type="scientific">Blattamonas nauphoetae</name>
    <dbReference type="NCBI Taxonomy" id="2049346"/>
    <lineage>
        <taxon>Eukaryota</taxon>
        <taxon>Metamonada</taxon>
        <taxon>Preaxostyla</taxon>
        <taxon>Oxymonadida</taxon>
        <taxon>Blattamonas</taxon>
    </lineage>
</organism>
<comment type="caution">
    <text evidence="7">The sequence shown here is derived from an EMBL/GenBank/DDBJ whole genome shotgun (WGS) entry which is preliminary data.</text>
</comment>
<evidence type="ECO:0000256" key="5">
    <source>
        <dbReference type="ARBA" id="ARBA00035693"/>
    </source>
</evidence>
<accession>A0ABQ9XUE0</accession>
<dbReference type="Proteomes" id="UP001281761">
    <property type="component" value="Unassembled WGS sequence"/>
</dbReference>
<keyword evidence="3" id="KW-0206">Cytoskeleton</keyword>
<feature type="compositionally biased region" description="Basic and acidic residues" evidence="6">
    <location>
        <begin position="210"/>
        <end position="229"/>
    </location>
</feature>
<proteinExistence type="inferred from homology"/>
<feature type="compositionally biased region" description="Low complexity" evidence="6">
    <location>
        <begin position="138"/>
        <end position="155"/>
    </location>
</feature>
<feature type="compositionally biased region" description="Polar residues" evidence="6">
    <location>
        <begin position="1"/>
        <end position="10"/>
    </location>
</feature>
<keyword evidence="8" id="KW-1185">Reference proteome</keyword>
<reference evidence="7 8" key="1">
    <citation type="journal article" date="2022" name="bioRxiv">
        <title>Genomics of Preaxostyla Flagellates Illuminates Evolutionary Transitions and the Path Towards Mitochondrial Loss.</title>
        <authorList>
            <person name="Novak L.V.F."/>
            <person name="Treitli S.C."/>
            <person name="Pyrih J."/>
            <person name="Halakuc P."/>
            <person name="Pipaliya S.V."/>
            <person name="Vacek V."/>
            <person name="Brzon O."/>
            <person name="Soukal P."/>
            <person name="Eme L."/>
            <person name="Dacks J.B."/>
            <person name="Karnkowska A."/>
            <person name="Elias M."/>
            <person name="Hampl V."/>
        </authorList>
    </citation>
    <scope>NUCLEOTIDE SEQUENCE [LARGE SCALE GENOMIC DNA]</scope>
    <source>
        <strain evidence="7">NAU3</strain>
        <tissue evidence="7">Gut</tissue>
    </source>
</reference>